<dbReference type="OrthoDB" id="8480367at2"/>
<reference evidence="2 3" key="1">
    <citation type="journal article" date="2011" name="Stand. Genomic Sci.">
        <title>High quality draft genome sequence of Segniliparus rugosus CDC 945(T)= (ATCC BAA-974(T)).</title>
        <authorList>
            <person name="Earl A.M."/>
            <person name="Desjardins C.A."/>
            <person name="Fitzgerald M.G."/>
            <person name="Arachchi H.M."/>
            <person name="Zeng Q."/>
            <person name="Mehta T."/>
            <person name="Griggs A."/>
            <person name="Birren B.W."/>
            <person name="Toney N.C."/>
            <person name="Carr J."/>
            <person name="Posey J."/>
            <person name="Butler W.R."/>
        </authorList>
    </citation>
    <scope>NUCLEOTIDE SEQUENCE [LARGE SCALE GENOMIC DNA]</scope>
    <source>
        <strain evidence="3">ATCC BAA-974 / DSM 45345 / CCUG 50838 / CIP 108380 / JCM 13579 / CDC 945</strain>
    </source>
</reference>
<dbReference type="eggNOG" id="ENOG502Z90C">
    <property type="taxonomic scope" value="Bacteria"/>
</dbReference>
<comment type="caution">
    <text evidence="2">The sequence shown here is derived from an EMBL/GenBank/DDBJ whole genome shotgun (WGS) entry which is preliminary data.</text>
</comment>
<evidence type="ECO:0000256" key="1">
    <source>
        <dbReference type="SAM" id="MobiDB-lite"/>
    </source>
</evidence>
<evidence type="ECO:0008006" key="4">
    <source>
        <dbReference type="Google" id="ProtNLM"/>
    </source>
</evidence>
<accession>E5XME1</accession>
<dbReference type="Proteomes" id="UP000004816">
    <property type="component" value="Unassembled WGS sequence"/>
</dbReference>
<dbReference type="EMBL" id="ACZI02000003">
    <property type="protein sequence ID" value="EFV14520.2"/>
    <property type="molecule type" value="Genomic_DNA"/>
</dbReference>
<dbReference type="AlphaFoldDB" id="E5XME1"/>
<proteinExistence type="predicted"/>
<name>E5XME1_SEGRC</name>
<protein>
    <recommendedName>
        <fullName evidence="4">DUF3710 domain-containing protein</fullName>
    </recommendedName>
</protein>
<sequence length="205" mass="21916">MRKVDFGSIVLHVPEGGRLRLTFGPGDVLLAVAALCEFGEVEVRAHAAPKGVRADLGGQWRPMLTDLAEELRAQGLRLFFQDGPWGRELIAVGGGAFHRLMGRDGDRWTLVAVSVGPNDGAARLTDFAREMLGATEVRRGEEPHPARALLPLVVGAAVGDFERVDLVPDAPAEDPEPFRPAFPDPAAPGAQGSAMQQLNQLQSSL</sequence>
<organism evidence="2 3">
    <name type="scientific">Segniliparus rugosus (strain ATCC BAA-974 / DSM 45345 / CCUG 50838 / CIP 108380 / JCM 13579 / CDC 945)</name>
    <dbReference type="NCBI Taxonomy" id="679197"/>
    <lineage>
        <taxon>Bacteria</taxon>
        <taxon>Bacillati</taxon>
        <taxon>Actinomycetota</taxon>
        <taxon>Actinomycetes</taxon>
        <taxon>Mycobacteriales</taxon>
        <taxon>Segniliparaceae</taxon>
        <taxon>Segniliparus</taxon>
    </lineage>
</organism>
<evidence type="ECO:0000313" key="2">
    <source>
        <dbReference type="EMBL" id="EFV14520.2"/>
    </source>
</evidence>
<dbReference type="Pfam" id="PF12502">
    <property type="entry name" value="DUF3710"/>
    <property type="match status" value="1"/>
</dbReference>
<evidence type="ECO:0000313" key="3">
    <source>
        <dbReference type="Proteomes" id="UP000004816"/>
    </source>
</evidence>
<dbReference type="STRING" id="679197.HMPREF9336_00661"/>
<dbReference type="RefSeq" id="WP_021030666.1">
    <property type="nucleotide sequence ID" value="NZ_KI391954.1"/>
</dbReference>
<dbReference type="InterPro" id="IPR022183">
    <property type="entry name" value="DUF3710"/>
</dbReference>
<dbReference type="HOGENOM" id="CLU_069776_0_1_11"/>
<keyword evidence="3" id="KW-1185">Reference proteome</keyword>
<gene>
    <name evidence="2" type="ORF">HMPREF9336_00661</name>
</gene>
<feature type="compositionally biased region" description="Polar residues" evidence="1">
    <location>
        <begin position="193"/>
        <end position="205"/>
    </location>
</feature>
<feature type="region of interest" description="Disordered" evidence="1">
    <location>
        <begin position="167"/>
        <end position="205"/>
    </location>
</feature>